<evidence type="ECO:0000256" key="7">
    <source>
        <dbReference type="ARBA" id="ARBA00023157"/>
    </source>
</evidence>
<dbReference type="PANTHER" id="PTHR47009">
    <property type="entry name" value="HEPATITIS A VIRUS CELLULAR RECEPTOR 1 HOMOLOG"/>
    <property type="match status" value="1"/>
</dbReference>
<dbReference type="Proteomes" id="UP000694851">
    <property type="component" value="Unplaced"/>
</dbReference>
<feature type="chain" id="PRO_5034707178" evidence="12">
    <location>
        <begin position="22"/>
        <end position="335"/>
    </location>
</feature>
<dbReference type="GO" id="GO:0006911">
    <property type="term" value="P:phagocytosis, engulfment"/>
    <property type="evidence" value="ECO:0007669"/>
    <property type="project" value="TreeGrafter"/>
</dbReference>
<dbReference type="GO" id="GO:0001618">
    <property type="term" value="F:virus receptor activity"/>
    <property type="evidence" value="ECO:0007669"/>
    <property type="project" value="TreeGrafter"/>
</dbReference>
<gene>
    <name evidence="15" type="primary">LOC109388893</name>
</gene>
<feature type="compositionally biased region" description="Low complexity" evidence="11">
    <location>
        <begin position="133"/>
        <end position="147"/>
    </location>
</feature>
<dbReference type="InterPro" id="IPR007110">
    <property type="entry name" value="Ig-like_dom"/>
</dbReference>
<dbReference type="GO" id="GO:0009986">
    <property type="term" value="C:cell surface"/>
    <property type="evidence" value="ECO:0007669"/>
    <property type="project" value="TreeGrafter"/>
</dbReference>
<keyword evidence="3" id="KW-0812">Transmembrane</keyword>
<evidence type="ECO:0000256" key="11">
    <source>
        <dbReference type="SAM" id="MobiDB-lite"/>
    </source>
</evidence>
<dbReference type="InterPro" id="IPR052331">
    <property type="entry name" value="TIM_domain-containing_protein"/>
</dbReference>
<comment type="subcellular location">
    <subcellularLocation>
        <location evidence="1">Cell membrane</location>
        <topology evidence="1">Single-pass type I membrane protein</topology>
    </subcellularLocation>
</comment>
<evidence type="ECO:0000256" key="9">
    <source>
        <dbReference type="ARBA" id="ARBA00023319"/>
    </source>
</evidence>
<comment type="similarity">
    <text evidence="10">Belongs to the immunoglobulin superfamily. TIM family.</text>
</comment>
<evidence type="ECO:0000256" key="1">
    <source>
        <dbReference type="ARBA" id="ARBA00004251"/>
    </source>
</evidence>
<evidence type="ECO:0000256" key="4">
    <source>
        <dbReference type="ARBA" id="ARBA00022729"/>
    </source>
</evidence>
<dbReference type="InterPro" id="IPR013106">
    <property type="entry name" value="Ig_V-set"/>
</dbReference>
<dbReference type="PROSITE" id="PS50835">
    <property type="entry name" value="IG_LIKE"/>
    <property type="match status" value="1"/>
</dbReference>
<dbReference type="GO" id="GO:0005886">
    <property type="term" value="C:plasma membrane"/>
    <property type="evidence" value="ECO:0007669"/>
    <property type="project" value="UniProtKB-SubCell"/>
</dbReference>
<evidence type="ECO:0000313" key="15">
    <source>
        <dbReference type="RefSeq" id="XP_019509507.1"/>
    </source>
</evidence>
<dbReference type="SUPFAM" id="SSF48726">
    <property type="entry name" value="Immunoglobulin"/>
    <property type="match status" value="1"/>
</dbReference>
<feature type="region of interest" description="Disordered" evidence="11">
    <location>
        <begin position="133"/>
        <end position="216"/>
    </location>
</feature>
<dbReference type="OrthoDB" id="8447307at2759"/>
<evidence type="ECO:0000256" key="8">
    <source>
        <dbReference type="ARBA" id="ARBA00023180"/>
    </source>
</evidence>
<evidence type="ECO:0000256" key="10">
    <source>
        <dbReference type="ARBA" id="ARBA00038203"/>
    </source>
</evidence>
<accession>A0A8B7S861</accession>
<dbReference type="Gene3D" id="2.60.40.10">
    <property type="entry name" value="Immunoglobulins"/>
    <property type="match status" value="1"/>
</dbReference>
<keyword evidence="2" id="KW-1003">Cell membrane</keyword>
<feature type="compositionally biased region" description="Polar residues" evidence="11">
    <location>
        <begin position="165"/>
        <end position="187"/>
    </location>
</feature>
<dbReference type="RefSeq" id="XP_019509507.1">
    <property type="nucleotide sequence ID" value="XM_019653962.1"/>
</dbReference>
<dbReference type="GeneID" id="109388893"/>
<evidence type="ECO:0000259" key="13">
    <source>
        <dbReference type="PROSITE" id="PS50835"/>
    </source>
</evidence>
<dbReference type="SMART" id="SM00409">
    <property type="entry name" value="IG"/>
    <property type="match status" value="1"/>
</dbReference>
<feature type="domain" description="Ig-like" evidence="13">
    <location>
        <begin position="3"/>
        <end position="109"/>
    </location>
</feature>
<dbReference type="InterPro" id="IPR003599">
    <property type="entry name" value="Ig_sub"/>
</dbReference>
<proteinExistence type="inferred from homology"/>
<dbReference type="KEGG" id="hai:109388893"/>
<keyword evidence="4 12" id="KW-0732">Signal</keyword>
<protein>
    <submittedName>
        <fullName evidence="15">Hepatitis A virus cellular receptor 1 homolog</fullName>
    </submittedName>
</protein>
<dbReference type="Pfam" id="PF07686">
    <property type="entry name" value="V-set"/>
    <property type="match status" value="1"/>
</dbReference>
<feature type="compositionally biased region" description="Low complexity" evidence="11">
    <location>
        <begin position="197"/>
        <end position="214"/>
    </location>
</feature>
<evidence type="ECO:0000256" key="6">
    <source>
        <dbReference type="ARBA" id="ARBA00023136"/>
    </source>
</evidence>
<keyword evidence="7" id="KW-1015">Disulfide bond</keyword>
<evidence type="ECO:0000256" key="2">
    <source>
        <dbReference type="ARBA" id="ARBA00022475"/>
    </source>
</evidence>
<dbReference type="PANTHER" id="PTHR47009:SF1">
    <property type="entry name" value="HEPATITIS A VIRUS CELLULAR RECEPTOR 1"/>
    <property type="match status" value="1"/>
</dbReference>
<dbReference type="InterPro" id="IPR013783">
    <property type="entry name" value="Ig-like_fold"/>
</dbReference>
<evidence type="ECO:0000256" key="12">
    <source>
        <dbReference type="SAM" id="SignalP"/>
    </source>
</evidence>
<feature type="signal peptide" evidence="12">
    <location>
        <begin position="1"/>
        <end position="21"/>
    </location>
</feature>
<evidence type="ECO:0000256" key="5">
    <source>
        <dbReference type="ARBA" id="ARBA00022989"/>
    </source>
</evidence>
<keyword evidence="9" id="KW-0393">Immunoglobulin domain</keyword>
<dbReference type="GO" id="GO:0033005">
    <property type="term" value="P:positive regulation of mast cell activation"/>
    <property type="evidence" value="ECO:0007669"/>
    <property type="project" value="TreeGrafter"/>
</dbReference>
<dbReference type="GO" id="GO:0001786">
    <property type="term" value="F:phosphatidylserine binding"/>
    <property type="evidence" value="ECO:0007669"/>
    <property type="project" value="TreeGrafter"/>
</dbReference>
<organism evidence="14 15">
    <name type="scientific">Hipposideros armiger</name>
    <name type="common">Great Himalayan leaf-nosed bat</name>
    <dbReference type="NCBI Taxonomy" id="186990"/>
    <lineage>
        <taxon>Eukaryota</taxon>
        <taxon>Metazoa</taxon>
        <taxon>Chordata</taxon>
        <taxon>Craniata</taxon>
        <taxon>Vertebrata</taxon>
        <taxon>Euteleostomi</taxon>
        <taxon>Mammalia</taxon>
        <taxon>Eutheria</taxon>
        <taxon>Laurasiatheria</taxon>
        <taxon>Chiroptera</taxon>
        <taxon>Yinpterochiroptera</taxon>
        <taxon>Rhinolophoidea</taxon>
        <taxon>Hipposideridae</taxon>
        <taxon>Hipposideros</taxon>
    </lineage>
</organism>
<name>A0A8B7S861_HIPAR</name>
<reference evidence="15" key="1">
    <citation type="submission" date="2025-08" db="UniProtKB">
        <authorList>
            <consortium name="RefSeq"/>
        </authorList>
    </citation>
    <scope>IDENTIFICATION</scope>
    <source>
        <tissue evidence="15">Muscle</tissue>
    </source>
</reference>
<evidence type="ECO:0000256" key="3">
    <source>
        <dbReference type="ARBA" id="ARBA00022692"/>
    </source>
</evidence>
<dbReference type="FunFam" id="2.60.40.10:FF:000774">
    <property type="entry name" value="Hepatitis A virus cellular receptor 1"/>
    <property type="match status" value="1"/>
</dbReference>
<keyword evidence="8" id="KW-0325">Glycoprotein</keyword>
<sequence length="335" mass="37228">MCPWVAFTGLILLWTDAVVSQVRVSGVVGQPVMLPCMYSRAREVSTMCWGRGPCPLYSCSNPFIRTDGHRVTFQRNARYELNGLISKGNVSLTIKNAAQSDSGTYCCRVALPGWFNDLKVNILLEVKPAPPTVTSVPTSHQVSTSVPAMPASTRNLKTAPPRVTSVPTSARVSTSAPTMPASTQNLKTAPPKVTSVPTSARVSTSAPATPASTPKLKRGQVYFSKTRDLLMRGRRPPRAYVMAEVQCRLHLRSPVFQHQLGSLPLLLQCQHPHRTSRQLCLRSPVFQHHIRSLPLLLQCQHPHQNSRQILLHLLQCRQQKLRLSHHKKQLQPAYH</sequence>
<keyword evidence="6" id="KW-0472">Membrane</keyword>
<dbReference type="AlphaFoldDB" id="A0A8B7S861"/>
<keyword evidence="5" id="KW-1133">Transmembrane helix</keyword>
<dbReference type="InterPro" id="IPR036179">
    <property type="entry name" value="Ig-like_dom_sf"/>
</dbReference>
<keyword evidence="15" id="KW-0675">Receptor</keyword>
<keyword evidence="14" id="KW-1185">Reference proteome</keyword>
<evidence type="ECO:0000313" key="14">
    <source>
        <dbReference type="Proteomes" id="UP000694851"/>
    </source>
</evidence>